<accession>A0A1B6L073</accession>
<dbReference type="EMBL" id="GEBQ01022858">
    <property type="protein sequence ID" value="JAT17119.1"/>
    <property type="molecule type" value="Transcribed_RNA"/>
</dbReference>
<proteinExistence type="predicted"/>
<gene>
    <name evidence="2" type="ORF">g.19221</name>
</gene>
<keyword evidence="1" id="KW-0472">Membrane</keyword>
<keyword evidence="1" id="KW-1133">Transmembrane helix</keyword>
<dbReference type="AlphaFoldDB" id="A0A1B6L073"/>
<evidence type="ECO:0000256" key="1">
    <source>
        <dbReference type="SAM" id="Phobius"/>
    </source>
</evidence>
<organism evidence="2">
    <name type="scientific">Graphocephala atropunctata</name>
    <dbReference type="NCBI Taxonomy" id="36148"/>
    <lineage>
        <taxon>Eukaryota</taxon>
        <taxon>Metazoa</taxon>
        <taxon>Ecdysozoa</taxon>
        <taxon>Arthropoda</taxon>
        <taxon>Hexapoda</taxon>
        <taxon>Insecta</taxon>
        <taxon>Pterygota</taxon>
        <taxon>Neoptera</taxon>
        <taxon>Paraneoptera</taxon>
        <taxon>Hemiptera</taxon>
        <taxon>Auchenorrhyncha</taxon>
        <taxon>Membracoidea</taxon>
        <taxon>Cicadellidae</taxon>
        <taxon>Cicadellinae</taxon>
        <taxon>Cicadellini</taxon>
        <taxon>Graphocephala</taxon>
    </lineage>
</organism>
<feature type="transmembrane region" description="Helical" evidence="1">
    <location>
        <begin position="34"/>
        <end position="58"/>
    </location>
</feature>
<reference evidence="2" key="1">
    <citation type="submission" date="2015-11" db="EMBL/GenBank/DDBJ databases">
        <title>De novo transcriptome assembly of four potential Pierce s Disease insect vectors from Arizona vineyards.</title>
        <authorList>
            <person name="Tassone E.E."/>
        </authorList>
    </citation>
    <scope>NUCLEOTIDE SEQUENCE</scope>
</reference>
<name>A0A1B6L073_9HEMI</name>
<sequence>DSVISTGAPVSSTIRRTGSILQPTGVHPYPSFRYFLTISVMFHPVLFVVFMSMLFPAINSSPGLSRKYVRQASSYDPDALVFPDSGEYPSTRSWNEPAENVQPRHIALDRNVFNVAIRECPPGYRNSNGKCRRNLG</sequence>
<feature type="non-terminal residue" evidence="2">
    <location>
        <position position="1"/>
    </location>
</feature>
<keyword evidence="1" id="KW-0812">Transmembrane</keyword>
<protein>
    <submittedName>
        <fullName evidence="2">Uncharacterized protein</fullName>
    </submittedName>
</protein>
<evidence type="ECO:0000313" key="2">
    <source>
        <dbReference type="EMBL" id="JAT17119.1"/>
    </source>
</evidence>